<proteinExistence type="predicted"/>
<protein>
    <recommendedName>
        <fullName evidence="5">E3 ubiquitin-protein ligase RMA</fullName>
        <ecNumber evidence="5">2.3.2.27</ecNumber>
    </recommendedName>
    <alternativeName>
        <fullName evidence="5">Protein RING membrane-anchor</fullName>
    </alternativeName>
    <alternativeName>
        <fullName evidence="5">RING-type E3 ubiquitin transferase RMA</fullName>
    </alternativeName>
</protein>
<name>A0A5J5AYH8_9ASTE</name>
<dbReference type="InterPro" id="IPR045103">
    <property type="entry name" value="RNF5/RNF185-like"/>
</dbReference>
<comment type="domain">
    <text evidence="5">The RING-type zinc finger domain is responsible for E3 ligase activity.</text>
</comment>
<comment type="catalytic activity">
    <reaction evidence="1 5">
        <text>S-ubiquitinyl-[E2 ubiquitin-conjugating enzyme]-L-cysteine + [acceptor protein]-L-lysine = [E2 ubiquitin-conjugating enzyme]-L-cysteine + N(6)-ubiquitinyl-[acceptor protein]-L-lysine.</text>
        <dbReference type="EC" id="2.3.2.27"/>
    </reaction>
</comment>
<comment type="subcellular location">
    <subcellularLocation>
        <location evidence="5">Endoplasmic reticulum membrane</location>
        <topology evidence="5">Single-pass type IV membrane protein</topology>
    </subcellularLocation>
</comment>
<keyword evidence="4 5" id="KW-0833">Ubl conjugation pathway</keyword>
<evidence type="ECO:0000313" key="8">
    <source>
        <dbReference type="Proteomes" id="UP000325577"/>
    </source>
</evidence>
<dbReference type="AlphaFoldDB" id="A0A5J5AYH8"/>
<dbReference type="Proteomes" id="UP000325577">
    <property type="component" value="Linkage Group LG16"/>
</dbReference>
<dbReference type="EMBL" id="CM018039">
    <property type="protein sequence ID" value="KAA8536135.1"/>
    <property type="molecule type" value="Genomic_DNA"/>
</dbReference>
<sequence length="185" mass="20825">MLYSDNSLFSVHRTCICSASIPQLFSQAISNPNNGSFRLTKSKAYEILGFQYGQLGWRFYRWLQIHSYSHECPVCKALIQEEKLVPIYGRGKTSLDPRSQSIPGVDIPSRPAGQRPETAPEPDANPFNHRCKDFMMLPDTDQHLDFPIGFMIHFMGVTLMASIITIQTEDSGEVPFCRCGSCSLV</sequence>
<evidence type="ECO:0000256" key="1">
    <source>
        <dbReference type="ARBA" id="ARBA00000900"/>
    </source>
</evidence>
<dbReference type="GO" id="GO:0016567">
    <property type="term" value="P:protein ubiquitination"/>
    <property type="evidence" value="ECO:0007669"/>
    <property type="project" value="UniProtKB-UniPathway"/>
</dbReference>
<evidence type="ECO:0000313" key="7">
    <source>
        <dbReference type="EMBL" id="KAA8536135.1"/>
    </source>
</evidence>
<evidence type="ECO:0000256" key="6">
    <source>
        <dbReference type="SAM" id="MobiDB-lite"/>
    </source>
</evidence>
<dbReference type="GO" id="GO:0061630">
    <property type="term" value="F:ubiquitin protein ligase activity"/>
    <property type="evidence" value="ECO:0007669"/>
    <property type="project" value="UniProtKB-UniRule"/>
</dbReference>
<keyword evidence="5" id="KW-0479">Metal-binding</keyword>
<evidence type="ECO:0000256" key="3">
    <source>
        <dbReference type="ARBA" id="ARBA00022679"/>
    </source>
</evidence>
<dbReference type="UniPathway" id="UPA00143"/>
<keyword evidence="3 5" id="KW-0808">Transferase</keyword>
<accession>A0A5J5AYH8</accession>
<comment type="pathway">
    <text evidence="2 5">Protein modification; protein ubiquitination.</text>
</comment>
<keyword evidence="5" id="KW-0256">Endoplasmic reticulum</keyword>
<organism evidence="7 8">
    <name type="scientific">Nyssa sinensis</name>
    <dbReference type="NCBI Taxonomy" id="561372"/>
    <lineage>
        <taxon>Eukaryota</taxon>
        <taxon>Viridiplantae</taxon>
        <taxon>Streptophyta</taxon>
        <taxon>Embryophyta</taxon>
        <taxon>Tracheophyta</taxon>
        <taxon>Spermatophyta</taxon>
        <taxon>Magnoliopsida</taxon>
        <taxon>eudicotyledons</taxon>
        <taxon>Gunneridae</taxon>
        <taxon>Pentapetalae</taxon>
        <taxon>asterids</taxon>
        <taxon>Cornales</taxon>
        <taxon>Nyssaceae</taxon>
        <taxon>Nyssa</taxon>
    </lineage>
</organism>
<evidence type="ECO:0000256" key="5">
    <source>
        <dbReference type="RuleBase" id="RU369090"/>
    </source>
</evidence>
<dbReference type="PANTHER" id="PTHR12313">
    <property type="entry name" value="E3 UBIQUITIN-PROTEIN LIGASE RNF5-RELATED"/>
    <property type="match status" value="1"/>
</dbReference>
<dbReference type="OrthoDB" id="6270329at2759"/>
<evidence type="ECO:0000256" key="4">
    <source>
        <dbReference type="ARBA" id="ARBA00022786"/>
    </source>
</evidence>
<dbReference type="GO" id="GO:0008270">
    <property type="term" value="F:zinc ion binding"/>
    <property type="evidence" value="ECO:0007669"/>
    <property type="project" value="UniProtKB-KW"/>
</dbReference>
<dbReference type="GO" id="GO:0006511">
    <property type="term" value="P:ubiquitin-dependent protein catabolic process"/>
    <property type="evidence" value="ECO:0007669"/>
    <property type="project" value="UniProtKB-UniRule"/>
</dbReference>
<comment type="function">
    <text evidence="5">E3 ubiquitin-protein ligase.</text>
</comment>
<feature type="region of interest" description="Disordered" evidence="6">
    <location>
        <begin position="91"/>
        <end position="125"/>
    </location>
</feature>
<keyword evidence="5" id="KW-0863">Zinc-finger</keyword>
<evidence type="ECO:0000256" key="2">
    <source>
        <dbReference type="ARBA" id="ARBA00004906"/>
    </source>
</evidence>
<gene>
    <name evidence="7" type="ORF">F0562_028613</name>
</gene>
<keyword evidence="5" id="KW-0862">Zinc</keyword>
<dbReference type="EC" id="2.3.2.27" evidence="5"/>
<reference evidence="7 8" key="1">
    <citation type="submission" date="2019-09" db="EMBL/GenBank/DDBJ databases">
        <title>A chromosome-level genome assembly of the Chinese tupelo Nyssa sinensis.</title>
        <authorList>
            <person name="Yang X."/>
            <person name="Kang M."/>
            <person name="Yang Y."/>
            <person name="Xiong H."/>
            <person name="Wang M."/>
            <person name="Zhang Z."/>
            <person name="Wang Z."/>
            <person name="Wu H."/>
            <person name="Ma T."/>
            <person name="Liu J."/>
            <person name="Xi Z."/>
        </authorList>
    </citation>
    <scope>NUCLEOTIDE SEQUENCE [LARGE SCALE GENOMIC DNA]</scope>
    <source>
        <strain evidence="7">J267</strain>
        <tissue evidence="7">Leaf</tissue>
    </source>
</reference>
<keyword evidence="8" id="KW-1185">Reference proteome</keyword>
<dbReference type="GO" id="GO:0005789">
    <property type="term" value="C:endoplasmic reticulum membrane"/>
    <property type="evidence" value="ECO:0007669"/>
    <property type="project" value="UniProtKB-SubCell"/>
</dbReference>